<dbReference type="RefSeq" id="WP_274054373.1">
    <property type="nucleotide sequence ID" value="NZ_CP059693.1"/>
</dbReference>
<keyword evidence="5 6" id="KW-0238">DNA-binding</keyword>
<dbReference type="CDD" id="cd03278">
    <property type="entry name" value="ABC_SMC_barmotin"/>
    <property type="match status" value="2"/>
</dbReference>
<feature type="region of interest" description="Disordered" evidence="7">
    <location>
        <begin position="800"/>
        <end position="824"/>
    </location>
</feature>
<protein>
    <recommendedName>
        <fullName evidence="6">Chromosome partition protein Smc</fullName>
    </recommendedName>
</protein>
<dbReference type="PIRSF" id="PIRSF005719">
    <property type="entry name" value="SMC"/>
    <property type="match status" value="1"/>
</dbReference>
<feature type="coiled-coil region" evidence="6">
    <location>
        <begin position="286"/>
        <end position="390"/>
    </location>
</feature>
<reference evidence="9 10" key="1">
    <citation type="journal article" date="2022" name="Mar. Drugs">
        <title>Bioassay-Guided Fractionation Leads to the Detection of Cholic Acid Generated by the Rare Thalassomonas sp.</title>
        <authorList>
            <person name="Pheiffer F."/>
            <person name="Schneider Y.K."/>
            <person name="Hansen E.H."/>
            <person name="Andersen J.H."/>
            <person name="Isaksson J."/>
            <person name="Busche T."/>
            <person name="R C."/>
            <person name="Kalinowski J."/>
            <person name="Zyl L.V."/>
            <person name="Trindade M."/>
        </authorList>
    </citation>
    <scope>NUCLEOTIDE SEQUENCE [LARGE SCALE GENOMIC DNA]</scope>
    <source>
        <strain evidence="9 10">A5K-61T</strain>
    </source>
</reference>
<dbReference type="InterPro" id="IPR003395">
    <property type="entry name" value="RecF/RecN/SMC_N"/>
</dbReference>
<keyword evidence="10" id="KW-1185">Reference proteome</keyword>
<dbReference type="InterPro" id="IPR036277">
    <property type="entry name" value="SMC_hinge_sf"/>
</dbReference>
<dbReference type="Proteomes" id="UP001215231">
    <property type="component" value="Chromosome"/>
</dbReference>
<feature type="domain" description="RecF/RecN/SMC N-terminal" evidence="8">
    <location>
        <begin position="3"/>
        <end position="136"/>
    </location>
</feature>
<dbReference type="HAMAP" id="MF_01894">
    <property type="entry name" value="Smc_prok"/>
    <property type="match status" value="1"/>
</dbReference>
<feature type="binding site" evidence="6">
    <location>
        <begin position="32"/>
        <end position="39"/>
    </location>
    <ligand>
        <name>ATP</name>
        <dbReference type="ChEBI" id="CHEBI:30616"/>
    </ligand>
</feature>
<dbReference type="Pfam" id="PF02463">
    <property type="entry name" value="SMC_N"/>
    <property type="match status" value="2"/>
</dbReference>
<feature type="compositionally biased region" description="Basic and acidic residues" evidence="7">
    <location>
        <begin position="807"/>
        <end position="820"/>
    </location>
</feature>
<comment type="domain">
    <text evidence="6">Contains large globular domains required for ATP hydrolysis at each terminus and a third globular domain forming a flexible hinge near the middle of the molecule. These domains are separated by coiled-coil structures.</text>
</comment>
<dbReference type="InterPro" id="IPR011890">
    <property type="entry name" value="SMC_prok"/>
</dbReference>
<keyword evidence="4 6" id="KW-0175">Coiled coil</keyword>
<evidence type="ECO:0000313" key="10">
    <source>
        <dbReference type="Proteomes" id="UP001215231"/>
    </source>
</evidence>
<name>A0ABY7VJJ6_9GAMM</name>
<evidence type="ECO:0000256" key="4">
    <source>
        <dbReference type="ARBA" id="ARBA00023054"/>
    </source>
</evidence>
<evidence type="ECO:0000256" key="7">
    <source>
        <dbReference type="SAM" id="MobiDB-lite"/>
    </source>
</evidence>
<evidence type="ECO:0000256" key="3">
    <source>
        <dbReference type="ARBA" id="ARBA00022840"/>
    </source>
</evidence>
<gene>
    <name evidence="6 9" type="primary">smc</name>
    <name evidence="9" type="ORF">H3N35_11005</name>
</gene>
<dbReference type="Gene3D" id="3.40.50.300">
    <property type="entry name" value="P-loop containing nucleotide triphosphate hydrolases"/>
    <property type="match status" value="2"/>
</dbReference>
<keyword evidence="1 6" id="KW-0963">Cytoplasm</keyword>
<organism evidence="9 10">
    <name type="scientific">Thalassomonas haliotis</name>
    <dbReference type="NCBI Taxonomy" id="485448"/>
    <lineage>
        <taxon>Bacteria</taxon>
        <taxon>Pseudomonadati</taxon>
        <taxon>Pseudomonadota</taxon>
        <taxon>Gammaproteobacteria</taxon>
        <taxon>Alteromonadales</taxon>
        <taxon>Colwelliaceae</taxon>
        <taxon>Thalassomonas</taxon>
    </lineage>
</organism>
<evidence type="ECO:0000256" key="5">
    <source>
        <dbReference type="ARBA" id="ARBA00023125"/>
    </source>
</evidence>
<feature type="domain" description="RecF/RecN/SMC N-terminal" evidence="8">
    <location>
        <begin position="777"/>
        <end position="1149"/>
    </location>
</feature>
<accession>A0ABY7VJJ6</accession>
<feature type="region of interest" description="Disordered" evidence="7">
    <location>
        <begin position="752"/>
        <end position="771"/>
    </location>
</feature>
<evidence type="ECO:0000256" key="2">
    <source>
        <dbReference type="ARBA" id="ARBA00022741"/>
    </source>
</evidence>
<comment type="subunit">
    <text evidence="6">Homodimer.</text>
</comment>
<keyword evidence="3 6" id="KW-0067">ATP-binding</keyword>
<dbReference type="EMBL" id="CP059693">
    <property type="protein sequence ID" value="WDE13919.1"/>
    <property type="molecule type" value="Genomic_DNA"/>
</dbReference>
<sequence length="1166" mass="131282">MRLKQIKLAGFKSFVDPTKVPFEQQMTAIVGPNGCGKSNIIDAVRWVLGESSAKNLRGDAMTDVIFNGAASRKPVGQASVELLFENTMGRLQGSMADRSEVSIKRSVNRDSTNSYFLNGSKCRRKDITDIFLGTGLGPRSYAIIEQGTISRLIESKPQELRVFIEEAAGISKYKERRRDTENRIRHTRENLERLSDIRAELTLQVDKLHQQAEAAKRFKTLKASERKYKAELAVLRWRAFDEKHTFNQQEISLRQREIEDLVLMKNQQQAALFQAKQALTDDSDELVKLQQQKLQKSNDIARLEQNLKHSKQRQQLLQHEQEKYRQQVAQASKELTADREKLARVSLMLDEKLPELALAQEQLAQLQQMAEQYQQELHQWQLSWEQHQQESNEHKRLQTLLESKISAQLVLIQRSQARQQVLTDESSQLAQHQQEQVVEQQQQALALAQASLDESLYRQQLVTETISGLQQEITERQQALAKNQGLEQALVANLNQLEDRQAQQPDWGREQASWLKSQDIDYRGAFFEMLDVEPGWEQAVEQVLSSWLEAGVVDSLPAALSLETALLVTGNAGESSGVALASEKSKPQTLAEKVTGAGAFLPWLNQIYVATELAAAPELLASLAPGESVICPDGSWLGRGFIKKGNPGVSSDALQRKQNITVLKARLSALESARTGDEQALDTLTQSLKQAQQQEKDLTGQLKQAQSQVQQLQQELLLTQQQAKHEQQRRELIQSELEQLTGQIKAEQAQLERLQQEQAENSAGRQDESLTRTLKIQQQQIQQQLQTVQVKIRNSQQESHQQALEIEQGKSQKSHLEHNTSRASEQLLQLKQQLRDSEQQLQMLTVPGEQDNSVLQLQLEQMQQLEQALGIITEKQTGARHSIAGLEQQQQANQKQQEKLKEQMAKYQLDGESYRLRAEASLEQLAEMQQSLPEVKASMPVEAKESVWQGHIIRLGKDINQLGAINLAAIEEYNSQMARKTFLDSQNDDLTQAITTLESAIEKIDKESRHKFKLTFDQVNEDLKGLFPKVFGGGSAYLALTGDDLLDTGVSIMARPPGKKNSTIHLLSGGEKALTALSLVFAIFRLNPAPFCMLDEVDAPLDDANVGRFCNLVREMSQTVQFIYISHNKIAMEMASHLTGVTMFEPGVSRMVAVDIDEAIAMAEVS</sequence>
<dbReference type="SUPFAM" id="SSF52540">
    <property type="entry name" value="P-loop containing nucleoside triphosphate hydrolases"/>
    <property type="match status" value="2"/>
</dbReference>
<dbReference type="InterPro" id="IPR024704">
    <property type="entry name" value="SMC"/>
</dbReference>
<proteinExistence type="inferred from homology"/>
<comment type="subcellular location">
    <subcellularLocation>
        <location evidence="6">Cytoplasm</location>
    </subcellularLocation>
</comment>
<comment type="similarity">
    <text evidence="6">Belongs to the SMC family.</text>
</comment>
<evidence type="ECO:0000259" key="8">
    <source>
        <dbReference type="Pfam" id="PF02463"/>
    </source>
</evidence>
<feature type="coiled-coil region" evidence="6">
    <location>
        <begin position="170"/>
        <end position="211"/>
    </location>
</feature>
<dbReference type="InterPro" id="IPR027417">
    <property type="entry name" value="P-loop_NTPase"/>
</dbReference>
<evidence type="ECO:0000313" key="9">
    <source>
        <dbReference type="EMBL" id="WDE13919.1"/>
    </source>
</evidence>
<keyword evidence="2 6" id="KW-0547">Nucleotide-binding</keyword>
<comment type="function">
    <text evidence="6">Required for chromosome condensation and partitioning.</text>
</comment>
<dbReference type="SUPFAM" id="SSF75553">
    <property type="entry name" value="Smc hinge domain"/>
    <property type="match status" value="1"/>
</dbReference>
<dbReference type="NCBIfam" id="TIGR02168">
    <property type="entry name" value="SMC_prok_B"/>
    <property type="match status" value="1"/>
</dbReference>
<dbReference type="PANTHER" id="PTHR43977">
    <property type="entry name" value="STRUCTURAL MAINTENANCE OF CHROMOSOMES PROTEIN 3"/>
    <property type="match status" value="1"/>
</dbReference>
<evidence type="ECO:0000256" key="6">
    <source>
        <dbReference type="HAMAP-Rule" id="MF_01894"/>
    </source>
</evidence>
<evidence type="ECO:0000256" key="1">
    <source>
        <dbReference type="ARBA" id="ARBA00022490"/>
    </source>
</evidence>